<dbReference type="Pfam" id="PF03947">
    <property type="entry name" value="Ribosomal_L2_C"/>
    <property type="match status" value="1"/>
</dbReference>
<dbReference type="GO" id="GO:0016740">
    <property type="term" value="F:transferase activity"/>
    <property type="evidence" value="ECO:0007669"/>
    <property type="project" value="InterPro"/>
</dbReference>
<dbReference type="EMBL" id="MH557086">
    <property type="protein sequence ID" value="AZL34658.1"/>
    <property type="molecule type" value="Genomic_DNA"/>
</dbReference>
<dbReference type="PROSITE" id="PS00467">
    <property type="entry name" value="RIBOSOMAL_L2"/>
    <property type="match status" value="1"/>
</dbReference>
<dbReference type="NCBIfam" id="TIGR01171">
    <property type="entry name" value="rplB_bact"/>
    <property type="match status" value="1"/>
</dbReference>
<dbReference type="GO" id="GO:0003723">
    <property type="term" value="F:RNA binding"/>
    <property type="evidence" value="ECO:0007669"/>
    <property type="project" value="InterPro"/>
</dbReference>
<dbReference type="InterPro" id="IPR022669">
    <property type="entry name" value="Ribosomal_uL2_C"/>
</dbReference>
<dbReference type="Gene3D" id="4.10.950.10">
    <property type="entry name" value="Ribosomal protein L2, domain 3"/>
    <property type="match status" value="1"/>
</dbReference>
<dbReference type="SMART" id="SM01382">
    <property type="entry name" value="Ribosomal_L2_C"/>
    <property type="match status" value="1"/>
</dbReference>
<dbReference type="SUPFAM" id="SSF50249">
    <property type="entry name" value="Nucleic acid-binding proteins"/>
    <property type="match status" value="1"/>
</dbReference>
<evidence type="ECO:0000313" key="6">
    <source>
        <dbReference type="EMBL" id="AZL34658.1"/>
    </source>
</evidence>
<proteinExistence type="inferred from homology"/>
<dbReference type="GO" id="GO:0032543">
    <property type="term" value="P:mitochondrial translation"/>
    <property type="evidence" value="ECO:0007669"/>
    <property type="project" value="TreeGrafter"/>
</dbReference>
<dbReference type="Gene3D" id="2.30.30.30">
    <property type="match status" value="1"/>
</dbReference>
<dbReference type="SUPFAM" id="SSF50104">
    <property type="entry name" value="Translation proteins SH3-like domain"/>
    <property type="match status" value="1"/>
</dbReference>
<evidence type="ECO:0000259" key="4">
    <source>
        <dbReference type="SMART" id="SM01382"/>
    </source>
</evidence>
<keyword evidence="2 6" id="KW-0689">Ribosomal protein</keyword>
<dbReference type="SMART" id="SM01383">
    <property type="entry name" value="Ribosomal_L2"/>
    <property type="match status" value="1"/>
</dbReference>
<comment type="similarity">
    <text evidence="1">Belongs to the universal ribosomal protein uL2 family.</text>
</comment>
<evidence type="ECO:0000259" key="5">
    <source>
        <dbReference type="SMART" id="SM01383"/>
    </source>
</evidence>
<sequence>MNLYNKYNNIPKNLLLKVKNKSGRNNGKITVRHKGGGNKFIYTNIDLFNNNYDSSLAIIIKFYLDYSRTSIIALILLLNGILKGCKKLIISTRNLKIGNIISFKSKFPLKLGSVRFLSQFPIGYTIHSIEILPGSGAKISRSLGTKSKIIYHTSKYTCIEVPSGQIKLINNKCLATMGQNSNMYRIRLRKAGHKRELNIRPTVRGIAMNPVDHPHGGGCGHSSVGLKSSKTPWGKYHYGVKTTKFKKFNKIIFNKYI</sequence>
<evidence type="ECO:0000256" key="3">
    <source>
        <dbReference type="ARBA" id="ARBA00023274"/>
    </source>
</evidence>
<dbReference type="PIRSF" id="PIRSF002158">
    <property type="entry name" value="Ribosomal_L2"/>
    <property type="match status" value="1"/>
</dbReference>
<dbReference type="InterPro" id="IPR005880">
    <property type="entry name" value="Ribosomal_uL2_bac/org-type"/>
</dbReference>
<keyword evidence="3" id="KW-0687">Ribonucleoprotein</keyword>
<dbReference type="InterPro" id="IPR008991">
    <property type="entry name" value="Translation_prot_SH3-like_sf"/>
</dbReference>
<dbReference type="Gene3D" id="2.40.50.140">
    <property type="entry name" value="Nucleic acid-binding proteins"/>
    <property type="match status" value="1"/>
</dbReference>
<evidence type="ECO:0000256" key="1">
    <source>
        <dbReference type="ARBA" id="ARBA00005636"/>
    </source>
</evidence>
<dbReference type="PANTHER" id="PTHR13691:SF5">
    <property type="entry name" value="LARGE RIBOSOMAL SUBUNIT PROTEIN UL2M"/>
    <property type="match status" value="1"/>
</dbReference>
<feature type="domain" description="Large ribosomal subunit protein uL2 RNA-binding" evidence="5">
    <location>
        <begin position="23"/>
        <end position="103"/>
    </location>
</feature>
<dbReference type="InterPro" id="IPR014726">
    <property type="entry name" value="Ribosomal_uL2_dom3"/>
</dbReference>
<dbReference type="InterPro" id="IPR002171">
    <property type="entry name" value="Ribosomal_uL2"/>
</dbReference>
<dbReference type="InterPro" id="IPR022671">
    <property type="entry name" value="Ribosomal_uL2_CS"/>
</dbReference>
<accession>A0A3S8TEN4</accession>
<dbReference type="InterPro" id="IPR022666">
    <property type="entry name" value="Ribosomal_uL2_RNA-bd_dom"/>
</dbReference>
<dbReference type="PANTHER" id="PTHR13691">
    <property type="entry name" value="RIBOSOMAL PROTEIN L2"/>
    <property type="match status" value="1"/>
</dbReference>
<dbReference type="GO" id="GO:0005762">
    <property type="term" value="C:mitochondrial large ribosomal subunit"/>
    <property type="evidence" value="ECO:0007669"/>
    <property type="project" value="TreeGrafter"/>
</dbReference>
<dbReference type="GO" id="GO:0003735">
    <property type="term" value="F:structural constituent of ribosome"/>
    <property type="evidence" value="ECO:0007669"/>
    <property type="project" value="InterPro"/>
</dbReference>
<reference evidence="6" key="1">
    <citation type="journal article" date="2018" name="Int. J. Parasitol.">
        <title>Next generation sequencing from Hepatozoon canis (Apicomplexa: Coccidia: Adeleorina): Complete apicoplast genome and multiple mitochondrion-associated sequences.</title>
        <authorList>
            <person name="Leveille A.N."/>
            <person name="Baneth G."/>
            <person name="Barta J.R."/>
        </authorList>
    </citation>
    <scope>NUCLEOTIDE SEQUENCE</scope>
</reference>
<protein>
    <submittedName>
        <fullName evidence="6">Ribosomal protein L2</fullName>
    </submittedName>
</protein>
<dbReference type="FunFam" id="4.10.950.10:FF:000001">
    <property type="entry name" value="50S ribosomal protein L2"/>
    <property type="match status" value="1"/>
</dbReference>
<dbReference type="InterPro" id="IPR012340">
    <property type="entry name" value="NA-bd_OB-fold"/>
</dbReference>
<dbReference type="AlphaFoldDB" id="A0A3S8TEN4"/>
<dbReference type="InterPro" id="IPR014722">
    <property type="entry name" value="Rib_uL2_dom2"/>
</dbReference>
<evidence type="ECO:0000256" key="2">
    <source>
        <dbReference type="ARBA" id="ARBA00022980"/>
    </source>
</evidence>
<name>A0A3S8TEN4_9APIC</name>
<organism evidence="6">
    <name type="scientific">Hepatozoon canis</name>
    <dbReference type="NCBI Taxonomy" id="110120"/>
    <lineage>
        <taxon>Eukaryota</taxon>
        <taxon>Sar</taxon>
        <taxon>Alveolata</taxon>
        <taxon>Apicomplexa</taxon>
        <taxon>Adeleorina</taxon>
        <taxon>Hepatozoidae</taxon>
        <taxon>Hepatozoon</taxon>
    </lineage>
</organism>
<feature type="domain" description="Large ribosomal subunit protein uL2 C-terminal" evidence="4">
    <location>
        <begin position="109"/>
        <end position="236"/>
    </location>
</feature>
<dbReference type="Pfam" id="PF00181">
    <property type="entry name" value="Ribosomal_L2_N"/>
    <property type="match status" value="1"/>
</dbReference>